<dbReference type="GO" id="GO:0051246">
    <property type="term" value="P:regulation of protein metabolic process"/>
    <property type="evidence" value="ECO:0007669"/>
    <property type="project" value="UniProtKB-ARBA"/>
</dbReference>
<dbReference type="Proteomes" id="UP000675881">
    <property type="component" value="Chromosome 14"/>
</dbReference>
<dbReference type="SMART" id="SM00184">
    <property type="entry name" value="RING"/>
    <property type="match status" value="1"/>
</dbReference>
<proteinExistence type="predicted"/>
<dbReference type="InterPro" id="IPR013083">
    <property type="entry name" value="Znf_RING/FYVE/PHD"/>
</dbReference>
<dbReference type="PANTHER" id="PTHR13198">
    <property type="entry name" value="RING FINGER PROTEIN 25"/>
    <property type="match status" value="1"/>
</dbReference>
<dbReference type="Pfam" id="PF05773">
    <property type="entry name" value="RWD"/>
    <property type="match status" value="1"/>
</dbReference>
<protein>
    <submittedName>
        <fullName evidence="3">RNF25</fullName>
        <ecNumber evidence="3">2.3.2.27</ecNumber>
    </submittedName>
</protein>
<reference evidence="3" key="1">
    <citation type="submission" date="2021-02" db="EMBL/GenBank/DDBJ databases">
        <authorList>
            <person name="Bekaert M."/>
        </authorList>
    </citation>
    <scope>NUCLEOTIDE SEQUENCE</scope>
    <source>
        <strain evidence="3">IoA-00</strain>
    </source>
</reference>
<dbReference type="GO" id="GO:0016567">
    <property type="term" value="P:protein ubiquitination"/>
    <property type="evidence" value="ECO:0007669"/>
    <property type="project" value="TreeGrafter"/>
</dbReference>
<dbReference type="Gene3D" id="3.10.110.10">
    <property type="entry name" value="Ubiquitin Conjugating Enzyme"/>
    <property type="match status" value="1"/>
</dbReference>
<dbReference type="FunFam" id="3.10.110.10:FF:000050">
    <property type="entry name" value="eIF-2-alpha kinase GCN2"/>
    <property type="match status" value="1"/>
</dbReference>
<dbReference type="GO" id="GO:0061630">
    <property type="term" value="F:ubiquitin protein ligase activity"/>
    <property type="evidence" value="ECO:0007669"/>
    <property type="project" value="UniProtKB-EC"/>
</dbReference>
<evidence type="ECO:0000313" key="3">
    <source>
        <dbReference type="EMBL" id="CAF2847013.1"/>
    </source>
</evidence>
<dbReference type="GO" id="GO:0009893">
    <property type="term" value="P:positive regulation of metabolic process"/>
    <property type="evidence" value="ECO:0007669"/>
    <property type="project" value="UniProtKB-ARBA"/>
</dbReference>
<dbReference type="GO" id="GO:0033554">
    <property type="term" value="P:cellular response to stress"/>
    <property type="evidence" value="ECO:0007669"/>
    <property type="project" value="UniProtKB-ARBA"/>
</dbReference>
<dbReference type="GO" id="GO:0010468">
    <property type="term" value="P:regulation of gene expression"/>
    <property type="evidence" value="ECO:0007669"/>
    <property type="project" value="UniProtKB-ARBA"/>
</dbReference>
<dbReference type="InterPro" id="IPR006575">
    <property type="entry name" value="RWD_dom"/>
</dbReference>
<dbReference type="AlphaFoldDB" id="A0A7R8CKD0"/>
<dbReference type="CDD" id="cd23818">
    <property type="entry name" value="RWD_RNF25"/>
    <property type="match status" value="1"/>
</dbReference>
<evidence type="ECO:0000256" key="1">
    <source>
        <dbReference type="ARBA" id="ARBA00022771"/>
    </source>
</evidence>
<dbReference type="PROSITE" id="PS50089">
    <property type="entry name" value="ZF_RING_2"/>
    <property type="match status" value="1"/>
</dbReference>
<name>A0A7R8CKD0_LEPSM</name>
<dbReference type="GO" id="GO:0005634">
    <property type="term" value="C:nucleus"/>
    <property type="evidence" value="ECO:0007669"/>
    <property type="project" value="TreeGrafter"/>
</dbReference>
<dbReference type="EMBL" id="HG994593">
    <property type="protein sequence ID" value="CAF2847013.1"/>
    <property type="molecule type" value="Genomic_DNA"/>
</dbReference>
<dbReference type="InterPro" id="IPR001841">
    <property type="entry name" value="Znf_RING"/>
</dbReference>
<evidence type="ECO:0000313" key="4">
    <source>
        <dbReference type="Proteomes" id="UP000675881"/>
    </source>
</evidence>
<dbReference type="SUPFAM" id="SSF57850">
    <property type="entry name" value="RING/U-box"/>
    <property type="match status" value="1"/>
</dbReference>
<dbReference type="InterPro" id="IPR039133">
    <property type="entry name" value="RNF25"/>
</dbReference>
<gene>
    <name evidence="3" type="ORF">LSAA_4793</name>
</gene>
<accession>A0A7R8CKD0</accession>
<dbReference type="EC" id="2.3.2.27" evidence="3"/>
<keyword evidence="1" id="KW-0479">Metal-binding</keyword>
<dbReference type="Gene3D" id="3.30.40.10">
    <property type="entry name" value="Zinc/RING finger domain, C3HC4 (zinc finger)"/>
    <property type="match status" value="1"/>
</dbReference>
<dbReference type="GO" id="GO:0008270">
    <property type="term" value="F:zinc ion binding"/>
    <property type="evidence" value="ECO:0007669"/>
    <property type="project" value="UniProtKB-KW"/>
</dbReference>
<dbReference type="OrthoDB" id="432311at2759"/>
<keyword evidence="4" id="KW-1185">Reference proteome</keyword>
<evidence type="ECO:0000256" key="2">
    <source>
        <dbReference type="ARBA" id="ARBA00022833"/>
    </source>
</evidence>
<keyword evidence="3" id="KW-0012">Acyltransferase</keyword>
<dbReference type="PROSITE" id="PS50908">
    <property type="entry name" value="RWD"/>
    <property type="match status" value="1"/>
</dbReference>
<organism evidence="3 4">
    <name type="scientific">Lepeophtheirus salmonis</name>
    <name type="common">Salmon louse</name>
    <name type="synonym">Caligus salmonis</name>
    <dbReference type="NCBI Taxonomy" id="72036"/>
    <lineage>
        <taxon>Eukaryota</taxon>
        <taxon>Metazoa</taxon>
        <taxon>Ecdysozoa</taxon>
        <taxon>Arthropoda</taxon>
        <taxon>Crustacea</taxon>
        <taxon>Multicrustacea</taxon>
        <taxon>Hexanauplia</taxon>
        <taxon>Copepoda</taxon>
        <taxon>Siphonostomatoida</taxon>
        <taxon>Caligidae</taxon>
        <taxon>Lepeophtheirus</taxon>
    </lineage>
</organism>
<keyword evidence="1" id="KW-0863">Zinc-finger</keyword>
<dbReference type="SUPFAM" id="SSF54495">
    <property type="entry name" value="UBC-like"/>
    <property type="match status" value="1"/>
</dbReference>
<dbReference type="PANTHER" id="PTHR13198:SF4">
    <property type="entry name" value="E3 UBIQUITIN-PROTEIN LIGASE RNF25"/>
    <property type="match status" value="1"/>
</dbReference>
<keyword evidence="2" id="KW-0862">Zinc</keyword>
<sequence>MTDGASEADIEVIEEVEALEATLLEGIRIRRGIEGSERPTDLELVMTPLTASDEERAFVSLTLKLSIPLGYPRERPSIVIAHPRGLGESGISSLEKGLAKKCRDNLGDPILYQLVEYTQEFLTESNVPACSCAVCLCDLKKEDSFIKTPCYHYFHSLCYGSYIQNEISNRKAEEEEKQEQTTRDLRCPVCREILVQDVLNYDFSHFLKSPPPVVQVPESFTLTEDLKELQNSMKNLFEKQKLNGAIID</sequence>
<dbReference type="InterPro" id="IPR016135">
    <property type="entry name" value="UBQ-conjugating_enzyme/RWD"/>
</dbReference>
<dbReference type="SMART" id="SM00591">
    <property type="entry name" value="RWD"/>
    <property type="match status" value="1"/>
</dbReference>
<keyword evidence="3" id="KW-0808">Transferase</keyword>